<dbReference type="RefSeq" id="WP_148976601.1">
    <property type="nucleotide sequence ID" value="NZ_JBNILB010000008.1"/>
</dbReference>
<evidence type="ECO:0000313" key="1">
    <source>
        <dbReference type="EMBL" id="TYS44101.1"/>
    </source>
</evidence>
<sequence>MLTFEEKLAIIESFPELERKDVSLGRVNFHYEESAIDKKNVVYHLHPNGNGFVFAEYVQSYSPDSKGMVNIRDFSESELRDIIEKSIQSLSGHDAEEAQPAARLEETWSSPSGETLVLIEEDEMWNVYAGLNLDAAFLSYREAKEYLEEEGFKRS</sequence>
<name>A0A5D4R1M2_9BACI</name>
<accession>A0A5D4R1M2</accession>
<dbReference type="EMBL" id="VTER01000013">
    <property type="protein sequence ID" value="TYS44101.1"/>
    <property type="molecule type" value="Genomic_DNA"/>
</dbReference>
<evidence type="ECO:0000313" key="2">
    <source>
        <dbReference type="Proteomes" id="UP000322139"/>
    </source>
</evidence>
<gene>
    <name evidence="1" type="ORF">FZD51_21385</name>
</gene>
<proteinExistence type="predicted"/>
<reference evidence="1 2" key="1">
    <citation type="submission" date="2019-08" db="EMBL/GenBank/DDBJ databases">
        <title>Bacillus genomes from the desert of Cuatro Cienegas, Coahuila.</title>
        <authorList>
            <person name="Olmedo-Alvarez G."/>
        </authorList>
    </citation>
    <scope>NUCLEOTIDE SEQUENCE [LARGE SCALE GENOMIC DNA]</scope>
    <source>
        <strain evidence="1 2">CH446_14T</strain>
    </source>
</reference>
<comment type="caution">
    <text evidence="1">The sequence shown here is derived from an EMBL/GenBank/DDBJ whole genome shotgun (WGS) entry which is preliminary data.</text>
</comment>
<protein>
    <submittedName>
        <fullName evidence="1">Uncharacterized protein</fullName>
    </submittedName>
</protein>
<organism evidence="1 2">
    <name type="scientific">Bacillus infantis</name>
    <dbReference type="NCBI Taxonomy" id="324767"/>
    <lineage>
        <taxon>Bacteria</taxon>
        <taxon>Bacillati</taxon>
        <taxon>Bacillota</taxon>
        <taxon>Bacilli</taxon>
        <taxon>Bacillales</taxon>
        <taxon>Bacillaceae</taxon>
        <taxon>Bacillus</taxon>
    </lineage>
</organism>
<dbReference type="AlphaFoldDB" id="A0A5D4R1M2"/>
<dbReference type="Proteomes" id="UP000322139">
    <property type="component" value="Unassembled WGS sequence"/>
</dbReference>